<organism evidence="6 7">
    <name type="scientific">Dryococelus australis</name>
    <dbReference type="NCBI Taxonomy" id="614101"/>
    <lineage>
        <taxon>Eukaryota</taxon>
        <taxon>Metazoa</taxon>
        <taxon>Ecdysozoa</taxon>
        <taxon>Arthropoda</taxon>
        <taxon>Hexapoda</taxon>
        <taxon>Insecta</taxon>
        <taxon>Pterygota</taxon>
        <taxon>Neoptera</taxon>
        <taxon>Polyneoptera</taxon>
        <taxon>Phasmatodea</taxon>
        <taxon>Verophasmatodea</taxon>
        <taxon>Anareolatae</taxon>
        <taxon>Phasmatidae</taxon>
        <taxon>Eurycanthinae</taxon>
        <taxon>Dryococelus</taxon>
    </lineage>
</organism>
<dbReference type="Proteomes" id="UP001159363">
    <property type="component" value="Chromosome 8"/>
</dbReference>
<dbReference type="NCBIfam" id="TIGR03953">
    <property type="entry name" value="rplD_bact"/>
    <property type="match status" value="1"/>
</dbReference>
<dbReference type="InterPro" id="IPR002136">
    <property type="entry name" value="Ribosomal_uL4"/>
</dbReference>
<evidence type="ECO:0000256" key="5">
    <source>
        <dbReference type="SAM" id="MobiDB-lite"/>
    </source>
</evidence>
<evidence type="ECO:0000256" key="3">
    <source>
        <dbReference type="ARBA" id="ARBA00023274"/>
    </source>
</evidence>
<gene>
    <name evidence="6" type="ORF">PR048_022793</name>
</gene>
<evidence type="ECO:0000256" key="2">
    <source>
        <dbReference type="ARBA" id="ARBA00022980"/>
    </source>
</evidence>
<evidence type="ECO:0000313" key="6">
    <source>
        <dbReference type="EMBL" id="KAJ8874903.1"/>
    </source>
</evidence>
<sequence length="292" mass="33285">MTSTVLKLFFQKYNCSVISRRLCSAPAAIESANEKNLEEPVRKVPIVTSRELQFPPVYQAPRQVWVENLDTLEEQKLGFIDLHPDVFATNPRIDILQVNMNWQRLYRFVSFAHSKTRAEVRGGGRKPWPQKGLGRARHGSIRSPLWRGGGIAHGPRSPTPHFYMLPFHTRILGLLSALSVKLAQDDLHVVDSLDIPTDDPQYMEGLIENRVWGPSVLFVDRSDVMPHNITLATDTLGHVNLMPVYGLNVYSMLKHATLVLTLAAVDTIEEKLLYHLHRTDHSIQRKFRVNMQ</sequence>
<dbReference type="InterPro" id="IPR013005">
    <property type="entry name" value="Ribosomal_uL4-like"/>
</dbReference>
<dbReference type="PANTHER" id="PTHR10746">
    <property type="entry name" value="50S RIBOSOMAL PROTEIN L4"/>
    <property type="match status" value="1"/>
</dbReference>
<dbReference type="InterPro" id="IPR023574">
    <property type="entry name" value="Ribosomal_uL4_dom_sf"/>
</dbReference>
<dbReference type="SUPFAM" id="SSF52166">
    <property type="entry name" value="Ribosomal protein L4"/>
    <property type="match status" value="1"/>
</dbReference>
<accession>A0ABQ9GSB6</accession>
<protein>
    <recommendedName>
        <fullName evidence="4">Large ribosomal subunit protein uL4m</fullName>
    </recommendedName>
</protein>
<dbReference type="EMBL" id="JARBHB010000009">
    <property type="protein sequence ID" value="KAJ8874903.1"/>
    <property type="molecule type" value="Genomic_DNA"/>
</dbReference>
<comment type="caution">
    <text evidence="6">The sequence shown here is derived from an EMBL/GenBank/DDBJ whole genome shotgun (WGS) entry which is preliminary data.</text>
</comment>
<reference evidence="6 7" key="1">
    <citation type="submission" date="2023-02" db="EMBL/GenBank/DDBJ databases">
        <title>LHISI_Scaffold_Assembly.</title>
        <authorList>
            <person name="Stuart O.P."/>
            <person name="Cleave R."/>
            <person name="Magrath M.J.L."/>
            <person name="Mikheyev A.S."/>
        </authorList>
    </citation>
    <scope>NUCLEOTIDE SEQUENCE [LARGE SCALE GENOMIC DNA]</scope>
    <source>
        <strain evidence="6">Daus_M_001</strain>
        <tissue evidence="6">Leg muscle</tissue>
    </source>
</reference>
<dbReference type="Pfam" id="PF00573">
    <property type="entry name" value="Ribosomal_L4"/>
    <property type="match status" value="1"/>
</dbReference>
<dbReference type="PANTHER" id="PTHR10746:SF6">
    <property type="entry name" value="LARGE RIBOSOMAL SUBUNIT PROTEIN UL4M"/>
    <property type="match status" value="1"/>
</dbReference>
<name>A0ABQ9GSB6_9NEOP</name>
<keyword evidence="3" id="KW-0687">Ribonucleoprotein</keyword>
<proteinExistence type="inferred from homology"/>
<feature type="region of interest" description="Disordered" evidence="5">
    <location>
        <begin position="120"/>
        <end position="139"/>
    </location>
</feature>
<evidence type="ECO:0000256" key="4">
    <source>
        <dbReference type="ARBA" id="ARBA00040565"/>
    </source>
</evidence>
<comment type="similarity">
    <text evidence="1">Belongs to the universal ribosomal protein uL4 family.</text>
</comment>
<dbReference type="Gene3D" id="3.40.1370.10">
    <property type="match status" value="1"/>
</dbReference>
<evidence type="ECO:0000313" key="7">
    <source>
        <dbReference type="Proteomes" id="UP001159363"/>
    </source>
</evidence>
<evidence type="ECO:0000256" key="1">
    <source>
        <dbReference type="ARBA" id="ARBA00010528"/>
    </source>
</evidence>
<keyword evidence="2" id="KW-0689">Ribosomal protein</keyword>
<keyword evidence="7" id="KW-1185">Reference proteome</keyword>